<evidence type="ECO:0000256" key="6">
    <source>
        <dbReference type="SAM" id="Phobius"/>
    </source>
</evidence>
<evidence type="ECO:0000256" key="3">
    <source>
        <dbReference type="ARBA" id="ARBA00022692"/>
    </source>
</evidence>
<protein>
    <submittedName>
        <fullName evidence="7">LysE family translocator</fullName>
    </submittedName>
</protein>
<evidence type="ECO:0000313" key="7">
    <source>
        <dbReference type="EMBL" id="MDC7717402.1"/>
    </source>
</evidence>
<comment type="caution">
    <text evidence="7">The sequence shown here is derived from an EMBL/GenBank/DDBJ whole genome shotgun (WGS) entry which is preliminary data.</text>
</comment>
<dbReference type="EMBL" id="JAQQLF010000010">
    <property type="protein sequence ID" value="MDC7717402.1"/>
    <property type="molecule type" value="Genomic_DNA"/>
</dbReference>
<evidence type="ECO:0000256" key="5">
    <source>
        <dbReference type="ARBA" id="ARBA00023136"/>
    </source>
</evidence>
<keyword evidence="8" id="KW-1185">Reference proteome</keyword>
<keyword evidence="2" id="KW-1003">Cell membrane</keyword>
<dbReference type="InterPro" id="IPR001123">
    <property type="entry name" value="LeuE-type"/>
</dbReference>
<dbReference type="Proteomes" id="UP001219956">
    <property type="component" value="Unassembled WGS sequence"/>
</dbReference>
<dbReference type="RefSeq" id="WP_272751726.1">
    <property type="nucleotide sequence ID" value="NZ_JAQQLF010000010.1"/>
</dbReference>
<gene>
    <name evidence="7" type="ORF">PQU95_09280</name>
</gene>
<accession>A0ABT5IXU9</accession>
<proteinExistence type="predicted"/>
<evidence type="ECO:0000256" key="2">
    <source>
        <dbReference type="ARBA" id="ARBA00022475"/>
    </source>
</evidence>
<feature type="transmembrane region" description="Helical" evidence="6">
    <location>
        <begin position="145"/>
        <end position="174"/>
    </location>
</feature>
<keyword evidence="3 6" id="KW-0812">Transmembrane</keyword>
<feature type="transmembrane region" description="Helical" evidence="6">
    <location>
        <begin position="121"/>
        <end position="139"/>
    </location>
</feature>
<comment type="subcellular location">
    <subcellularLocation>
        <location evidence="1">Cell membrane</location>
        <topology evidence="1">Multi-pass membrane protein</topology>
    </subcellularLocation>
</comment>
<evidence type="ECO:0000313" key="8">
    <source>
        <dbReference type="Proteomes" id="UP001219956"/>
    </source>
</evidence>
<dbReference type="PANTHER" id="PTHR30086">
    <property type="entry name" value="ARGININE EXPORTER PROTEIN ARGO"/>
    <property type="match status" value="1"/>
</dbReference>
<keyword evidence="5 6" id="KW-0472">Membrane</keyword>
<dbReference type="PANTHER" id="PTHR30086:SF20">
    <property type="entry name" value="ARGININE EXPORTER PROTEIN ARGO-RELATED"/>
    <property type="match status" value="1"/>
</dbReference>
<reference evidence="7 8" key="1">
    <citation type="submission" date="2023-01" db="EMBL/GenBank/DDBJ databases">
        <title>Novel species of the genus Vogesella isolated from rivers.</title>
        <authorList>
            <person name="Lu H."/>
        </authorList>
    </citation>
    <scope>NUCLEOTIDE SEQUENCE [LARGE SCALE GENOMIC DNA]</scope>
    <source>
        <strain evidence="7 8">DC21W</strain>
    </source>
</reference>
<evidence type="ECO:0000256" key="4">
    <source>
        <dbReference type="ARBA" id="ARBA00022989"/>
    </source>
</evidence>
<organism evidence="7 8">
    <name type="scientific">Vogesella aquatica</name>
    <dbReference type="NCBI Taxonomy" id="2984206"/>
    <lineage>
        <taxon>Bacteria</taxon>
        <taxon>Pseudomonadati</taxon>
        <taxon>Pseudomonadota</taxon>
        <taxon>Betaproteobacteria</taxon>
        <taxon>Neisseriales</taxon>
        <taxon>Chromobacteriaceae</taxon>
        <taxon>Vogesella</taxon>
    </lineage>
</organism>
<sequence length="207" mass="21730">MPGMENITLFALAALVLALTPGPDMLLIASRSASQGVRAGFATLAGIQAGVYCHALAAALGLSQLLQLVPLAYDLIRYLGAGYLLYLAWGCVRGGQPAAAVAANEGLSAGTAFRQGLWTNLLNPKMALFVLALFPQFVPPAPGSLLMWFLLLATVLNGVGLLVNGVVIVAASRLARRLVAAPARRWPQYVLGGVFALLAGRLLWQPR</sequence>
<keyword evidence="4 6" id="KW-1133">Transmembrane helix</keyword>
<dbReference type="PIRSF" id="PIRSF006324">
    <property type="entry name" value="LeuE"/>
    <property type="match status" value="1"/>
</dbReference>
<name>A0ABT5IXU9_9NEIS</name>
<dbReference type="Pfam" id="PF01810">
    <property type="entry name" value="LysE"/>
    <property type="match status" value="1"/>
</dbReference>
<evidence type="ECO:0000256" key="1">
    <source>
        <dbReference type="ARBA" id="ARBA00004651"/>
    </source>
</evidence>